<feature type="transmembrane region" description="Helical" evidence="6">
    <location>
        <begin position="79"/>
        <end position="105"/>
    </location>
</feature>
<dbReference type="AlphaFoldDB" id="A0A3M0A431"/>
<keyword evidence="8" id="KW-1185">Reference proteome</keyword>
<dbReference type="EMBL" id="REFJ01000004">
    <property type="protein sequence ID" value="RMA79540.1"/>
    <property type="molecule type" value="Genomic_DNA"/>
</dbReference>
<evidence type="ECO:0000256" key="5">
    <source>
        <dbReference type="ARBA" id="ARBA00023136"/>
    </source>
</evidence>
<dbReference type="Proteomes" id="UP000267187">
    <property type="component" value="Unassembled WGS sequence"/>
</dbReference>
<evidence type="ECO:0000256" key="3">
    <source>
        <dbReference type="ARBA" id="ARBA00022692"/>
    </source>
</evidence>
<accession>A0A3M0A431</accession>
<dbReference type="OrthoDB" id="103403at2"/>
<evidence type="ECO:0000256" key="2">
    <source>
        <dbReference type="ARBA" id="ARBA00022475"/>
    </source>
</evidence>
<feature type="transmembrane region" description="Helical" evidence="6">
    <location>
        <begin position="207"/>
        <end position="225"/>
    </location>
</feature>
<name>A0A3M0A431_9GAMM</name>
<comment type="caution">
    <text evidence="7">The sequence shown here is derived from an EMBL/GenBank/DDBJ whole genome shotgun (WGS) entry which is preliminary data.</text>
</comment>
<feature type="transmembrane region" description="Helical" evidence="6">
    <location>
        <begin position="280"/>
        <end position="299"/>
    </location>
</feature>
<sequence length="404" mass="45211">MKSIFGLVRYGVNELLARGLSLGLILILPLLLTPTEFGYVVFYVAVEQVLVSLLLFGQSNYFIKVYQSSESLGAKLTQYGIAISVIFFIAIIVTSVGLVTFISGIASLSKGVPFLLILCSSVMLAVYELKNIKFRADGQHRDYFRSKLLFQSLKFAICMFLVVVLGAQSLSYPAALFIAVVVTSLRNHIADPLSLGFVEALPKLNSVLVLVPFAMQSLINIMYSFVDRIMVKDMLSVVDLAVYGFSYNVASLAFFSLSVIFIYYTPVFYRVKTLCVAQRILFKVCSIAACCLVILIFFLSVIYDPIIEHFPIEYRNSDVVARILIISFLFHVLYLYGFHLSNYQGFVKLMPIYVTISLLLNVLFNYVFIARYGVSGAALSTLLSEMVLAFLMVYNARIAKRNHA</sequence>
<evidence type="ECO:0000256" key="1">
    <source>
        <dbReference type="ARBA" id="ARBA00004651"/>
    </source>
</evidence>
<dbReference type="InterPro" id="IPR050833">
    <property type="entry name" value="Poly_Biosynth_Transport"/>
</dbReference>
<feature type="transmembrane region" description="Helical" evidence="6">
    <location>
        <begin position="111"/>
        <end position="127"/>
    </location>
</feature>
<reference evidence="7 8" key="1">
    <citation type="submission" date="2018-10" db="EMBL/GenBank/DDBJ databases">
        <title>Genomic Encyclopedia of Type Strains, Phase IV (KMG-IV): sequencing the most valuable type-strain genomes for metagenomic binning, comparative biology and taxonomic classification.</title>
        <authorList>
            <person name="Goeker M."/>
        </authorList>
    </citation>
    <scope>NUCLEOTIDE SEQUENCE [LARGE SCALE GENOMIC DNA]</scope>
    <source>
        <strain evidence="7 8">DSM 25080</strain>
    </source>
</reference>
<comment type="subcellular location">
    <subcellularLocation>
        <location evidence="1">Cell membrane</location>
        <topology evidence="1">Multi-pass membrane protein</topology>
    </subcellularLocation>
</comment>
<dbReference type="PANTHER" id="PTHR30250">
    <property type="entry name" value="PST FAMILY PREDICTED COLANIC ACID TRANSPORTER"/>
    <property type="match status" value="1"/>
</dbReference>
<evidence type="ECO:0000256" key="6">
    <source>
        <dbReference type="SAM" id="Phobius"/>
    </source>
</evidence>
<keyword evidence="5 6" id="KW-0472">Membrane</keyword>
<feature type="transmembrane region" description="Helical" evidence="6">
    <location>
        <begin position="245"/>
        <end position="268"/>
    </location>
</feature>
<protein>
    <submittedName>
        <fullName evidence="7">O-antigen/teichoic acid export membrane protein</fullName>
    </submittedName>
</protein>
<gene>
    <name evidence="7" type="ORF">DFR27_1981</name>
</gene>
<dbReference type="GO" id="GO:0005886">
    <property type="term" value="C:plasma membrane"/>
    <property type="evidence" value="ECO:0007669"/>
    <property type="project" value="UniProtKB-SubCell"/>
</dbReference>
<keyword evidence="3 6" id="KW-0812">Transmembrane</keyword>
<feature type="transmembrane region" description="Helical" evidence="6">
    <location>
        <begin position="350"/>
        <end position="369"/>
    </location>
</feature>
<feature type="transmembrane region" description="Helical" evidence="6">
    <location>
        <begin position="37"/>
        <end position="58"/>
    </location>
</feature>
<evidence type="ECO:0000313" key="7">
    <source>
        <dbReference type="EMBL" id="RMA79540.1"/>
    </source>
</evidence>
<feature type="transmembrane region" description="Helical" evidence="6">
    <location>
        <begin position="12"/>
        <end position="31"/>
    </location>
</feature>
<evidence type="ECO:0000313" key="8">
    <source>
        <dbReference type="Proteomes" id="UP000267187"/>
    </source>
</evidence>
<keyword evidence="2" id="KW-1003">Cell membrane</keyword>
<dbReference type="PANTHER" id="PTHR30250:SF11">
    <property type="entry name" value="O-ANTIGEN TRANSPORTER-RELATED"/>
    <property type="match status" value="1"/>
</dbReference>
<evidence type="ECO:0000256" key="4">
    <source>
        <dbReference type="ARBA" id="ARBA00022989"/>
    </source>
</evidence>
<feature type="transmembrane region" description="Helical" evidence="6">
    <location>
        <begin position="319"/>
        <end position="338"/>
    </location>
</feature>
<organism evidence="7 8">
    <name type="scientific">Umboniibacter marinipuniceus</name>
    <dbReference type="NCBI Taxonomy" id="569599"/>
    <lineage>
        <taxon>Bacteria</taxon>
        <taxon>Pseudomonadati</taxon>
        <taxon>Pseudomonadota</taxon>
        <taxon>Gammaproteobacteria</taxon>
        <taxon>Cellvibrionales</taxon>
        <taxon>Cellvibrionaceae</taxon>
        <taxon>Umboniibacter</taxon>
    </lineage>
</organism>
<keyword evidence="4 6" id="KW-1133">Transmembrane helix</keyword>
<feature type="transmembrane region" description="Helical" evidence="6">
    <location>
        <begin position="375"/>
        <end position="394"/>
    </location>
</feature>
<proteinExistence type="predicted"/>